<feature type="compositionally biased region" description="Low complexity" evidence="1">
    <location>
        <begin position="27"/>
        <end position="37"/>
    </location>
</feature>
<proteinExistence type="predicted"/>
<feature type="region of interest" description="Disordered" evidence="1">
    <location>
        <begin position="17"/>
        <end position="64"/>
    </location>
</feature>
<dbReference type="EMBL" id="CAJEWN010000068">
    <property type="protein sequence ID" value="CAD2158016.1"/>
    <property type="molecule type" value="Genomic_DNA"/>
</dbReference>
<accession>A0A6V7UH56</accession>
<evidence type="ECO:0000256" key="1">
    <source>
        <dbReference type="SAM" id="MobiDB-lite"/>
    </source>
</evidence>
<reference evidence="2 3" key="1">
    <citation type="submission" date="2020-08" db="EMBL/GenBank/DDBJ databases">
        <authorList>
            <person name="Koutsovoulos G."/>
            <person name="Danchin GJ E."/>
        </authorList>
    </citation>
    <scope>NUCLEOTIDE SEQUENCE [LARGE SCALE GENOMIC DNA]</scope>
</reference>
<dbReference type="Proteomes" id="UP000580250">
    <property type="component" value="Unassembled WGS sequence"/>
</dbReference>
<protein>
    <submittedName>
        <fullName evidence="2">Uncharacterized protein</fullName>
    </submittedName>
</protein>
<sequence>MINISGNANGINIASQQINEQFHQRPHQQNNNPQQQRVLESVPQIDDGAHASSIQGVSTLEDVV</sequence>
<evidence type="ECO:0000313" key="3">
    <source>
        <dbReference type="Proteomes" id="UP000580250"/>
    </source>
</evidence>
<organism evidence="2 3">
    <name type="scientific">Meloidogyne enterolobii</name>
    <name type="common">Root-knot nematode worm</name>
    <name type="synonym">Meloidogyne mayaguensis</name>
    <dbReference type="NCBI Taxonomy" id="390850"/>
    <lineage>
        <taxon>Eukaryota</taxon>
        <taxon>Metazoa</taxon>
        <taxon>Ecdysozoa</taxon>
        <taxon>Nematoda</taxon>
        <taxon>Chromadorea</taxon>
        <taxon>Rhabditida</taxon>
        <taxon>Tylenchina</taxon>
        <taxon>Tylenchomorpha</taxon>
        <taxon>Tylenchoidea</taxon>
        <taxon>Meloidogynidae</taxon>
        <taxon>Meloidogyninae</taxon>
        <taxon>Meloidogyne</taxon>
    </lineage>
</organism>
<dbReference type="AlphaFoldDB" id="A0A6V7UH56"/>
<evidence type="ECO:0000313" key="2">
    <source>
        <dbReference type="EMBL" id="CAD2158016.1"/>
    </source>
</evidence>
<gene>
    <name evidence="2" type="ORF">MENT_LOCUS12940</name>
</gene>
<name>A0A6V7UH56_MELEN</name>
<comment type="caution">
    <text evidence="2">The sequence shown here is derived from an EMBL/GenBank/DDBJ whole genome shotgun (WGS) entry which is preliminary data.</text>
</comment>